<dbReference type="SUPFAM" id="SSF54001">
    <property type="entry name" value="Cysteine proteinases"/>
    <property type="match status" value="1"/>
</dbReference>
<evidence type="ECO:0000256" key="3">
    <source>
        <dbReference type="ARBA" id="ARBA00022763"/>
    </source>
</evidence>
<dbReference type="InterPro" id="IPR018325">
    <property type="entry name" value="Rad4/PNGase_transGLS-fold"/>
</dbReference>
<evidence type="ECO:0000259" key="7">
    <source>
        <dbReference type="SMART" id="SM01030"/>
    </source>
</evidence>
<evidence type="ECO:0000256" key="4">
    <source>
        <dbReference type="ARBA" id="ARBA00023204"/>
    </source>
</evidence>
<dbReference type="OrthoDB" id="300780at2759"/>
<dbReference type="Gene3D" id="3.30.70.2460">
    <property type="entry name" value="Rad4, beta-hairpin domain BHD3"/>
    <property type="match status" value="1"/>
</dbReference>
<dbReference type="OMA" id="CTEFKDT"/>
<dbReference type="GO" id="GO:0071942">
    <property type="term" value="C:XPC complex"/>
    <property type="evidence" value="ECO:0007669"/>
    <property type="project" value="TreeGrafter"/>
</dbReference>
<keyword evidence="5" id="KW-0539">Nucleus</keyword>
<dbReference type="AlphaFoldDB" id="A0A0D2L7V2"/>
<evidence type="ECO:0008006" key="12">
    <source>
        <dbReference type="Google" id="ProtNLM"/>
    </source>
</evidence>
<dbReference type="InterPro" id="IPR018328">
    <property type="entry name" value="Rad4_beta-hairpin_dom3"/>
</dbReference>
<evidence type="ECO:0000256" key="6">
    <source>
        <dbReference type="SAM" id="MobiDB-lite"/>
    </source>
</evidence>
<evidence type="ECO:0000256" key="1">
    <source>
        <dbReference type="ARBA" id="ARBA00004123"/>
    </source>
</evidence>
<evidence type="ECO:0000313" key="10">
    <source>
        <dbReference type="EMBL" id="KJA23227.1"/>
    </source>
</evidence>
<dbReference type="InterPro" id="IPR042488">
    <property type="entry name" value="Rad4_BHD3_sf"/>
</dbReference>
<gene>
    <name evidence="10" type="ORF">HYPSUDRAFT_40032</name>
</gene>
<dbReference type="GO" id="GO:0006298">
    <property type="term" value="P:mismatch repair"/>
    <property type="evidence" value="ECO:0007669"/>
    <property type="project" value="TreeGrafter"/>
</dbReference>
<dbReference type="Pfam" id="PF03835">
    <property type="entry name" value="Rad4"/>
    <property type="match status" value="1"/>
</dbReference>
<dbReference type="FunFam" id="3.30.70.2460:FF:000001">
    <property type="entry name" value="DNA repair protein Rad4 family"/>
    <property type="match status" value="1"/>
</dbReference>
<dbReference type="GO" id="GO:0005737">
    <property type="term" value="C:cytoplasm"/>
    <property type="evidence" value="ECO:0007669"/>
    <property type="project" value="TreeGrafter"/>
</dbReference>
<dbReference type="Gene3D" id="2.20.20.110">
    <property type="entry name" value="Rad4, beta-hairpin domain BHD1"/>
    <property type="match status" value="1"/>
</dbReference>
<dbReference type="Gene3D" id="3.90.260.10">
    <property type="entry name" value="Transglutaminase-like"/>
    <property type="match status" value="1"/>
</dbReference>
<feature type="domain" description="Rad4 beta-hairpin" evidence="7">
    <location>
        <begin position="470"/>
        <end position="524"/>
    </location>
</feature>
<dbReference type="GO" id="GO:0003684">
    <property type="term" value="F:damaged DNA binding"/>
    <property type="evidence" value="ECO:0007669"/>
    <property type="project" value="InterPro"/>
</dbReference>
<dbReference type="InterPro" id="IPR038765">
    <property type="entry name" value="Papain-like_cys_pep_sf"/>
</dbReference>
<dbReference type="GO" id="GO:0006289">
    <property type="term" value="P:nucleotide-excision repair"/>
    <property type="evidence" value="ECO:0007669"/>
    <property type="project" value="InterPro"/>
</dbReference>
<dbReference type="InterPro" id="IPR018327">
    <property type="entry name" value="BHD_2"/>
</dbReference>
<feature type="domain" description="Rad4 beta-hairpin" evidence="8">
    <location>
        <begin position="526"/>
        <end position="606"/>
    </location>
</feature>
<dbReference type="InterPro" id="IPR036985">
    <property type="entry name" value="Transglutaminase-like_sf"/>
</dbReference>
<organism evidence="10 11">
    <name type="scientific">Hypholoma sublateritium (strain FD-334 SS-4)</name>
    <dbReference type="NCBI Taxonomy" id="945553"/>
    <lineage>
        <taxon>Eukaryota</taxon>
        <taxon>Fungi</taxon>
        <taxon>Dikarya</taxon>
        <taxon>Basidiomycota</taxon>
        <taxon>Agaricomycotina</taxon>
        <taxon>Agaricomycetes</taxon>
        <taxon>Agaricomycetidae</taxon>
        <taxon>Agaricales</taxon>
        <taxon>Agaricineae</taxon>
        <taxon>Strophariaceae</taxon>
        <taxon>Hypholoma</taxon>
    </lineage>
</organism>
<protein>
    <recommendedName>
        <fullName evidence="12">Rad4 beta-hairpin domain-containing protein</fullName>
    </recommendedName>
</protein>
<dbReference type="EMBL" id="KN817544">
    <property type="protein sequence ID" value="KJA23227.1"/>
    <property type="molecule type" value="Genomic_DNA"/>
</dbReference>
<dbReference type="Proteomes" id="UP000054270">
    <property type="component" value="Unassembled WGS sequence"/>
</dbReference>
<feature type="compositionally biased region" description="Low complexity" evidence="6">
    <location>
        <begin position="360"/>
        <end position="371"/>
    </location>
</feature>
<evidence type="ECO:0000256" key="2">
    <source>
        <dbReference type="ARBA" id="ARBA00009525"/>
    </source>
</evidence>
<feature type="region of interest" description="Disordered" evidence="6">
    <location>
        <begin position="351"/>
        <end position="380"/>
    </location>
</feature>
<dbReference type="Pfam" id="PF10405">
    <property type="entry name" value="BHD_3"/>
    <property type="match status" value="1"/>
</dbReference>
<dbReference type="InterPro" id="IPR004583">
    <property type="entry name" value="DNA_repair_Rad4"/>
</dbReference>
<dbReference type="PANTHER" id="PTHR12135">
    <property type="entry name" value="DNA REPAIR PROTEIN XP-C / RAD4"/>
    <property type="match status" value="1"/>
</dbReference>
<accession>A0A0D2L7V2</accession>
<evidence type="ECO:0000259" key="9">
    <source>
        <dbReference type="SMART" id="SM01032"/>
    </source>
</evidence>
<feature type="compositionally biased region" description="Basic residues" evidence="6">
    <location>
        <begin position="886"/>
        <end position="895"/>
    </location>
</feature>
<proteinExistence type="inferred from homology"/>
<feature type="region of interest" description="Disordered" evidence="6">
    <location>
        <begin position="727"/>
        <end position="752"/>
    </location>
</feature>
<evidence type="ECO:0000313" key="11">
    <source>
        <dbReference type="Proteomes" id="UP000054270"/>
    </source>
</evidence>
<dbReference type="Pfam" id="PF10404">
    <property type="entry name" value="BHD_2"/>
    <property type="match status" value="1"/>
</dbReference>
<keyword evidence="4" id="KW-0234">DNA repair</keyword>
<dbReference type="SMART" id="SM01031">
    <property type="entry name" value="BHD_2"/>
    <property type="match status" value="1"/>
</dbReference>
<dbReference type="GO" id="GO:0000111">
    <property type="term" value="C:nucleotide-excision repair factor 2 complex"/>
    <property type="evidence" value="ECO:0007669"/>
    <property type="project" value="TreeGrafter"/>
</dbReference>
<dbReference type="STRING" id="945553.A0A0D2L7V2"/>
<feature type="region of interest" description="Disordered" evidence="6">
    <location>
        <begin position="1"/>
        <end position="24"/>
    </location>
</feature>
<feature type="compositionally biased region" description="Pro residues" evidence="6">
    <location>
        <begin position="783"/>
        <end position="793"/>
    </location>
</feature>
<keyword evidence="11" id="KW-1185">Reference proteome</keyword>
<feature type="region of interest" description="Disordered" evidence="6">
    <location>
        <begin position="239"/>
        <end position="325"/>
    </location>
</feature>
<evidence type="ECO:0000256" key="5">
    <source>
        <dbReference type="ARBA" id="ARBA00023242"/>
    </source>
</evidence>
<feature type="compositionally biased region" description="Acidic residues" evidence="6">
    <location>
        <begin position="900"/>
        <end position="911"/>
    </location>
</feature>
<keyword evidence="3" id="KW-0227">DNA damage</keyword>
<reference evidence="11" key="1">
    <citation type="submission" date="2014-04" db="EMBL/GenBank/DDBJ databases">
        <title>Evolutionary Origins and Diversification of the Mycorrhizal Mutualists.</title>
        <authorList>
            <consortium name="DOE Joint Genome Institute"/>
            <consortium name="Mycorrhizal Genomics Consortium"/>
            <person name="Kohler A."/>
            <person name="Kuo A."/>
            <person name="Nagy L.G."/>
            <person name="Floudas D."/>
            <person name="Copeland A."/>
            <person name="Barry K.W."/>
            <person name="Cichocki N."/>
            <person name="Veneault-Fourrey C."/>
            <person name="LaButti K."/>
            <person name="Lindquist E.A."/>
            <person name="Lipzen A."/>
            <person name="Lundell T."/>
            <person name="Morin E."/>
            <person name="Murat C."/>
            <person name="Riley R."/>
            <person name="Ohm R."/>
            <person name="Sun H."/>
            <person name="Tunlid A."/>
            <person name="Henrissat B."/>
            <person name="Grigoriev I.V."/>
            <person name="Hibbett D.S."/>
            <person name="Martin F."/>
        </authorList>
    </citation>
    <scope>NUCLEOTIDE SEQUENCE [LARGE SCALE GENOMIC DNA]</scope>
    <source>
        <strain evidence="11">FD-334 SS-4</strain>
    </source>
</reference>
<name>A0A0D2L7V2_HYPSF</name>
<dbReference type="Pfam" id="PF10403">
    <property type="entry name" value="BHD_1"/>
    <property type="match status" value="1"/>
</dbReference>
<dbReference type="SMART" id="SM01032">
    <property type="entry name" value="BHD_3"/>
    <property type="match status" value="1"/>
</dbReference>
<dbReference type="SMART" id="SM01030">
    <property type="entry name" value="BHD_1"/>
    <property type="match status" value="1"/>
</dbReference>
<feature type="region of interest" description="Disordered" evidence="6">
    <location>
        <begin position="875"/>
        <end position="983"/>
    </location>
</feature>
<feature type="region of interest" description="Disordered" evidence="6">
    <location>
        <begin position="780"/>
        <end position="810"/>
    </location>
</feature>
<feature type="compositionally biased region" description="Basic residues" evidence="6">
    <location>
        <begin position="288"/>
        <end position="303"/>
    </location>
</feature>
<comment type="subcellular location">
    <subcellularLocation>
        <location evidence="1">Nucleus</location>
    </subcellularLocation>
</comment>
<dbReference type="PANTHER" id="PTHR12135:SF0">
    <property type="entry name" value="DNA REPAIR PROTEIN COMPLEMENTING XP-C CELLS"/>
    <property type="match status" value="1"/>
</dbReference>
<feature type="compositionally biased region" description="Acidic residues" evidence="6">
    <location>
        <begin position="1"/>
        <end position="23"/>
    </location>
</feature>
<dbReference type="InterPro" id="IPR018326">
    <property type="entry name" value="Rad4_beta-hairpin_dom1"/>
</dbReference>
<feature type="domain" description="Rad4 beta-hairpin" evidence="9">
    <location>
        <begin position="613"/>
        <end position="687"/>
    </location>
</feature>
<dbReference type="GO" id="GO:0003697">
    <property type="term" value="F:single-stranded DNA binding"/>
    <property type="evidence" value="ECO:0007669"/>
    <property type="project" value="TreeGrafter"/>
</dbReference>
<sequence length="983" mass="106990">MSSDREEELPDDSEDEFDWEEVDVPAHEPQHLEITLHAEPKHDASASKKKGISHAERLMRIDCHKIHTVALIASARVRNRWLNDPLLHARLLSLVPLHLQTTFGAIHKSRVPDQNQRGRMFERAVETLATWWATTYFDVIPDGHIRNYTFDEIQQRLEIRGLHVPDANDPDAAIDVATLEDIVGDEVETIRSEKSLMKHALMASGSRDTSAQLFTALCRGLGIPARLVVSIQSVPWQAGVGKPKPKYEKKRKEPVQESAPVAGPSRWEGAGQRLDGESPAPTSDTAKGKQKAKPVVRLRKQKPKGNVLGAPRKLASPDPLTTPPVYWTEVFSRPDSKWFPVDPIRALVNKRKSFDPTPSPTSTNPANNYPPGAGPSGLINRRMPGTKVENRMVYVLAFEEDGYARDVTRRYARDYTSKVVKVQGGSSAPNTGGGGKGRQAWWASVLRCIERPYQLHRDDLEDQELELLQMKEGMPTTVGGFKDHPLYVLVRHLRQTETIHPPPPATPELGKFRGEPVYPRAAVVALKTAENWMRNMGRAVRAREQPMKMAKVRAGTVNRMREIEALKDDLRVAGEDGDAPAGAPNAGPEVLQGLYAYSQTEPYIPEPVVDGKVPKNRFGNIDLYVPSMLPEGAAHIPFKGVAKVARRLGVDFAEAVTGFEFKKRRALPVIEGIVVAAPHAAAIREAFAEAERAAEETARARREERALKQWTRLVHGLRVRQRLQAQYAHAPAQHAEGNAPLEPDGNAADKDHDERAEAAGGFLAGADRVVHAFRLPRNTHAVLPPPRGAPVPVPADSHRAEELEETDSETDAPALALETYDLDAMDVDAAPVHAPPDAARVPKTMAEMAAEAAAGAPGGDAGADAGVEEIVLVIPTPAPAASTPARRTRRKRGRRAGSGDDSDAEAGENGEDVAVPSPAPSASKRARTRGGAAGGGSGSTTPAQPPTPTPTTTRTLRPRAAKTGVQRAAEEQREAAYRAAVAR</sequence>
<comment type="similarity">
    <text evidence="2">Belongs to the XPC family.</text>
</comment>
<evidence type="ECO:0000259" key="8">
    <source>
        <dbReference type="SMART" id="SM01031"/>
    </source>
</evidence>